<dbReference type="InterPro" id="IPR032675">
    <property type="entry name" value="LRR_dom_sf"/>
</dbReference>
<reference evidence="1 2" key="1">
    <citation type="journal article" date="2020" name="Mol. Plant">
        <title>The Chromosome-Based Rubber Tree Genome Provides New Insights into Spurge Genome Evolution and Rubber Biosynthesis.</title>
        <authorList>
            <person name="Liu J."/>
            <person name="Shi C."/>
            <person name="Shi C.C."/>
            <person name="Li W."/>
            <person name="Zhang Q.J."/>
            <person name="Zhang Y."/>
            <person name="Li K."/>
            <person name="Lu H.F."/>
            <person name="Shi C."/>
            <person name="Zhu S.T."/>
            <person name="Xiao Z.Y."/>
            <person name="Nan H."/>
            <person name="Yue Y."/>
            <person name="Zhu X.G."/>
            <person name="Wu Y."/>
            <person name="Hong X.N."/>
            <person name="Fan G.Y."/>
            <person name="Tong Y."/>
            <person name="Zhang D."/>
            <person name="Mao C.L."/>
            <person name="Liu Y.L."/>
            <person name="Hao S.J."/>
            <person name="Liu W.Q."/>
            <person name="Lv M.Q."/>
            <person name="Zhang H.B."/>
            <person name="Liu Y."/>
            <person name="Hu-Tang G.R."/>
            <person name="Wang J.P."/>
            <person name="Wang J.H."/>
            <person name="Sun Y.H."/>
            <person name="Ni S.B."/>
            <person name="Chen W.B."/>
            <person name="Zhang X.C."/>
            <person name="Jiao Y.N."/>
            <person name="Eichler E.E."/>
            <person name="Li G.H."/>
            <person name="Liu X."/>
            <person name="Gao L.Z."/>
        </authorList>
    </citation>
    <scope>NUCLEOTIDE SEQUENCE [LARGE SCALE GENOMIC DNA]</scope>
    <source>
        <strain evidence="2">cv. GT1</strain>
        <tissue evidence="1">Leaf</tissue>
    </source>
</reference>
<sequence>MNALTTLNLSGANIIELPESIGMLENLITLTLNECKELEKLPASIGNLKSLHHLLMERTGVTVLPKSFGMLSNLMILKMKKKKKAFRSPSTQEKLVVLPTFFPNLSSLVELDAHAWGISGKIPDDFEKLSMLETLDLGYNNFYSLPSSLKGLSLLRILCLRHCEELVSLPPLPSSLEELDVSNCIALESVSDMSNLKSLKELNLANCEKVLDIPGFECIKSLTKLYMTGCIRRGHLSERSSIPRFSFGPLGGVIEKLDPISNEI</sequence>
<comment type="caution">
    <text evidence="1">The sequence shown here is derived from an EMBL/GenBank/DDBJ whole genome shotgun (WGS) entry which is preliminary data.</text>
</comment>
<dbReference type="SUPFAM" id="SSF52058">
    <property type="entry name" value="L domain-like"/>
    <property type="match status" value="1"/>
</dbReference>
<dbReference type="Pfam" id="PF00560">
    <property type="entry name" value="LRR_1"/>
    <property type="match status" value="1"/>
</dbReference>
<organism evidence="1 2">
    <name type="scientific">Hevea brasiliensis</name>
    <name type="common">Para rubber tree</name>
    <name type="synonym">Siphonia brasiliensis</name>
    <dbReference type="NCBI Taxonomy" id="3981"/>
    <lineage>
        <taxon>Eukaryota</taxon>
        <taxon>Viridiplantae</taxon>
        <taxon>Streptophyta</taxon>
        <taxon>Embryophyta</taxon>
        <taxon>Tracheophyta</taxon>
        <taxon>Spermatophyta</taxon>
        <taxon>Magnoliopsida</taxon>
        <taxon>eudicotyledons</taxon>
        <taxon>Gunneridae</taxon>
        <taxon>Pentapetalae</taxon>
        <taxon>rosids</taxon>
        <taxon>fabids</taxon>
        <taxon>Malpighiales</taxon>
        <taxon>Euphorbiaceae</taxon>
        <taxon>Crotonoideae</taxon>
        <taxon>Micrandreae</taxon>
        <taxon>Hevea</taxon>
    </lineage>
</organism>
<evidence type="ECO:0000313" key="1">
    <source>
        <dbReference type="EMBL" id="KAF2325406.1"/>
    </source>
</evidence>
<name>A0A6A6NJZ4_HEVBR</name>
<accession>A0A6A6NJZ4</accession>
<dbReference type="PANTHER" id="PTHR47186">
    <property type="entry name" value="LEUCINE-RICH REPEAT-CONTAINING PROTEIN 57"/>
    <property type="match status" value="1"/>
</dbReference>
<evidence type="ECO:0000313" key="2">
    <source>
        <dbReference type="Proteomes" id="UP000467840"/>
    </source>
</evidence>
<dbReference type="AlphaFoldDB" id="A0A6A6NJZ4"/>
<dbReference type="PANTHER" id="PTHR47186:SF45">
    <property type="entry name" value="DISEASE RESISTANCE RPP13-LIKE PROTEIN 1"/>
    <property type="match status" value="1"/>
</dbReference>
<gene>
    <name evidence="1" type="ORF">GH714_027559</name>
</gene>
<dbReference type="Gene3D" id="3.80.10.10">
    <property type="entry name" value="Ribonuclease Inhibitor"/>
    <property type="match status" value="2"/>
</dbReference>
<protein>
    <submittedName>
        <fullName evidence="1">Uncharacterized protein</fullName>
    </submittedName>
</protein>
<dbReference type="InterPro" id="IPR001611">
    <property type="entry name" value="Leu-rich_rpt"/>
</dbReference>
<dbReference type="EMBL" id="JAAGAX010000001">
    <property type="protein sequence ID" value="KAF2325406.1"/>
    <property type="molecule type" value="Genomic_DNA"/>
</dbReference>
<dbReference type="Proteomes" id="UP000467840">
    <property type="component" value="Chromosome 5"/>
</dbReference>
<keyword evidence="2" id="KW-1185">Reference proteome</keyword>
<proteinExistence type="predicted"/>